<dbReference type="RefSeq" id="WP_112340884.1">
    <property type="nucleotide sequence ID" value="NZ_QMKK01000022.1"/>
</dbReference>
<dbReference type="EMBL" id="QMKK01000022">
    <property type="protein sequence ID" value="RAX42398.1"/>
    <property type="molecule type" value="Genomic_DNA"/>
</dbReference>
<comment type="caution">
    <text evidence="2">The sequence shown here is derived from an EMBL/GenBank/DDBJ whole genome shotgun (WGS) entry which is preliminary data.</text>
</comment>
<evidence type="ECO:0000259" key="1">
    <source>
        <dbReference type="Pfam" id="PF07157"/>
    </source>
</evidence>
<evidence type="ECO:0000313" key="3">
    <source>
        <dbReference type="Proteomes" id="UP000251205"/>
    </source>
</evidence>
<protein>
    <recommendedName>
        <fullName evidence="1">DNA circulation N-terminal domain-containing protein</fullName>
    </recommendedName>
</protein>
<reference evidence="2 3" key="1">
    <citation type="submission" date="2018-06" db="EMBL/GenBank/DDBJ databases">
        <title>Whole Genome Sequence of an efficient microsymbiont, Rhizobium tropici.</title>
        <authorList>
            <person name="Srinivasan R."/>
            <person name="Singh H.V."/>
            <person name="Srivastava R."/>
            <person name="Kumari B."/>
            <person name="Radhakrishna A."/>
        </authorList>
    </citation>
    <scope>NUCLEOTIDE SEQUENCE [LARGE SCALE GENOMIC DNA]</scope>
    <source>
        <strain evidence="2 3">IGFRI Rhizo-19</strain>
    </source>
</reference>
<dbReference type="OrthoDB" id="378644at2"/>
<accession>A0A329YHB9</accession>
<dbReference type="Proteomes" id="UP000251205">
    <property type="component" value="Unassembled WGS sequence"/>
</dbReference>
<evidence type="ECO:0000313" key="2">
    <source>
        <dbReference type="EMBL" id="RAX42398.1"/>
    </source>
</evidence>
<dbReference type="InterPro" id="IPR009826">
    <property type="entry name" value="DNA_circ_N"/>
</dbReference>
<dbReference type="AlphaFoldDB" id="A0A329YHB9"/>
<sequence>MAVRDWRKTLLPASFRGVPFFIDGEDLSGGRRLAKHTYAGGEVTLPEDMGKAVESFDVTGYLVGDDADIKAKAIQAACSVAGPGMLIMPMDGGMMAYAEGFRRTREKDRIYYIRFDVTFIPDGALPVSALSIGDVSAVVASGFSAAASAFARLF</sequence>
<gene>
    <name evidence="2" type="ORF">DQ393_06030</name>
</gene>
<feature type="domain" description="DNA circulation N-terminal" evidence="1">
    <location>
        <begin position="10"/>
        <end position="94"/>
    </location>
</feature>
<organism evidence="2 3">
    <name type="scientific">Rhizobium tropici</name>
    <dbReference type="NCBI Taxonomy" id="398"/>
    <lineage>
        <taxon>Bacteria</taxon>
        <taxon>Pseudomonadati</taxon>
        <taxon>Pseudomonadota</taxon>
        <taxon>Alphaproteobacteria</taxon>
        <taxon>Hyphomicrobiales</taxon>
        <taxon>Rhizobiaceae</taxon>
        <taxon>Rhizobium/Agrobacterium group</taxon>
        <taxon>Rhizobium</taxon>
    </lineage>
</organism>
<name>A0A329YHB9_RHITR</name>
<proteinExistence type="predicted"/>
<dbReference type="Pfam" id="PF07157">
    <property type="entry name" value="DNA_circ_N"/>
    <property type="match status" value="1"/>
</dbReference>